<evidence type="ECO:0000256" key="1">
    <source>
        <dbReference type="ARBA" id="ARBA00004651"/>
    </source>
</evidence>
<evidence type="ECO:0000313" key="12">
    <source>
        <dbReference type="Proteomes" id="UP001500620"/>
    </source>
</evidence>
<keyword evidence="4 10" id="KW-1133">Transmembrane helix</keyword>
<comment type="subcellular location">
    <subcellularLocation>
        <location evidence="1 10">Cell membrane</location>
        <topology evidence="1 10">Multi-pass membrane protein</topology>
    </subcellularLocation>
</comment>
<comment type="caution">
    <text evidence="11">The sequence shown here is derived from an EMBL/GenBank/DDBJ whole genome shotgun (WGS) entry which is preliminary data.</text>
</comment>
<keyword evidence="5 10" id="KW-0472">Membrane</keyword>
<evidence type="ECO:0000313" key="11">
    <source>
        <dbReference type="EMBL" id="GAA4258471.1"/>
    </source>
</evidence>
<feature type="transmembrane region" description="Helical" evidence="10">
    <location>
        <begin position="32"/>
        <end position="53"/>
    </location>
</feature>
<feature type="binding site" evidence="10">
    <location>
        <position position="69"/>
    </location>
    <ligand>
        <name>Na(+)</name>
        <dbReference type="ChEBI" id="CHEBI:29101"/>
        <note>structural</note>
    </ligand>
</feature>
<accession>A0ABP8DKX4</accession>
<evidence type="ECO:0000256" key="6">
    <source>
        <dbReference type="ARBA" id="ARBA00023303"/>
    </source>
</evidence>
<reference evidence="12" key="1">
    <citation type="journal article" date="2019" name="Int. J. Syst. Evol. Microbiol.">
        <title>The Global Catalogue of Microorganisms (GCM) 10K type strain sequencing project: providing services to taxonomists for standard genome sequencing and annotation.</title>
        <authorList>
            <consortium name="The Broad Institute Genomics Platform"/>
            <consortium name="The Broad Institute Genome Sequencing Center for Infectious Disease"/>
            <person name="Wu L."/>
            <person name="Ma J."/>
        </authorList>
    </citation>
    <scope>NUCLEOTIDE SEQUENCE [LARGE SCALE GENOMIC DNA]</scope>
    <source>
        <strain evidence="12">JCM 17441</strain>
    </source>
</reference>
<dbReference type="Proteomes" id="UP001500620">
    <property type="component" value="Unassembled WGS sequence"/>
</dbReference>
<dbReference type="Pfam" id="PF02537">
    <property type="entry name" value="CRCB"/>
    <property type="match status" value="1"/>
</dbReference>
<dbReference type="EMBL" id="BAABAT010000031">
    <property type="protein sequence ID" value="GAA4258471.1"/>
    <property type="molecule type" value="Genomic_DNA"/>
</dbReference>
<evidence type="ECO:0000256" key="10">
    <source>
        <dbReference type="HAMAP-Rule" id="MF_00454"/>
    </source>
</evidence>
<dbReference type="PANTHER" id="PTHR28259:SF1">
    <property type="entry name" value="FLUORIDE EXPORT PROTEIN 1-RELATED"/>
    <property type="match status" value="1"/>
</dbReference>
<dbReference type="PANTHER" id="PTHR28259">
    <property type="entry name" value="FLUORIDE EXPORT PROTEIN 1-RELATED"/>
    <property type="match status" value="1"/>
</dbReference>
<evidence type="ECO:0000256" key="5">
    <source>
        <dbReference type="ARBA" id="ARBA00023136"/>
    </source>
</evidence>
<protein>
    <recommendedName>
        <fullName evidence="10">Fluoride-specific ion channel FluC</fullName>
    </recommendedName>
</protein>
<comment type="similarity">
    <text evidence="7 10">Belongs to the fluoride channel Fluc/FEX (TC 1.A.43) family.</text>
</comment>
<keyword evidence="10" id="KW-0479">Metal-binding</keyword>
<proteinExistence type="inferred from homology"/>
<organism evidence="11 12">
    <name type="scientific">Dactylosporangium darangshiense</name>
    <dbReference type="NCBI Taxonomy" id="579108"/>
    <lineage>
        <taxon>Bacteria</taxon>
        <taxon>Bacillati</taxon>
        <taxon>Actinomycetota</taxon>
        <taxon>Actinomycetes</taxon>
        <taxon>Micromonosporales</taxon>
        <taxon>Micromonosporaceae</taxon>
        <taxon>Dactylosporangium</taxon>
    </lineage>
</organism>
<feature type="transmembrane region" description="Helical" evidence="10">
    <location>
        <begin position="91"/>
        <end position="115"/>
    </location>
</feature>
<keyword evidence="2 10" id="KW-1003">Cell membrane</keyword>
<feature type="transmembrane region" description="Helical" evidence="10">
    <location>
        <begin position="60"/>
        <end position="79"/>
    </location>
</feature>
<keyword evidence="10" id="KW-0915">Sodium</keyword>
<dbReference type="NCBIfam" id="TIGR00494">
    <property type="entry name" value="crcB"/>
    <property type="match status" value="1"/>
</dbReference>
<comment type="catalytic activity">
    <reaction evidence="8">
        <text>fluoride(in) = fluoride(out)</text>
        <dbReference type="Rhea" id="RHEA:76159"/>
        <dbReference type="ChEBI" id="CHEBI:17051"/>
    </reaction>
    <physiologicalReaction direction="left-to-right" evidence="8">
        <dbReference type="Rhea" id="RHEA:76160"/>
    </physiologicalReaction>
</comment>
<evidence type="ECO:0000256" key="9">
    <source>
        <dbReference type="ARBA" id="ARBA00049940"/>
    </source>
</evidence>
<keyword evidence="12" id="KW-1185">Reference proteome</keyword>
<keyword evidence="10" id="KW-0813">Transport</keyword>
<dbReference type="RefSeq" id="WP_345135396.1">
    <property type="nucleotide sequence ID" value="NZ_BAABAT010000031.1"/>
</dbReference>
<evidence type="ECO:0000256" key="3">
    <source>
        <dbReference type="ARBA" id="ARBA00022692"/>
    </source>
</evidence>
<keyword evidence="3 10" id="KW-0812">Transmembrane</keyword>
<sequence>MTLLLIAVGAAIGAPLRYLTDRAIQARHDSVFPWGTLTVNVAGCLVLGVVTGLPATSAWTALLGTGFCGALTTYSTFSYETLRLAQEGARFYAVMNVVASVVAGLGAAAVGFVFAQALQ</sequence>
<name>A0ABP8DKX4_9ACTN</name>
<evidence type="ECO:0000256" key="4">
    <source>
        <dbReference type="ARBA" id="ARBA00022989"/>
    </source>
</evidence>
<evidence type="ECO:0000256" key="8">
    <source>
        <dbReference type="ARBA" id="ARBA00035585"/>
    </source>
</evidence>
<dbReference type="HAMAP" id="MF_00454">
    <property type="entry name" value="FluC"/>
    <property type="match status" value="1"/>
</dbReference>
<feature type="binding site" evidence="10">
    <location>
        <position position="72"/>
    </location>
    <ligand>
        <name>Na(+)</name>
        <dbReference type="ChEBI" id="CHEBI:29101"/>
        <note>structural</note>
    </ligand>
</feature>
<dbReference type="InterPro" id="IPR003691">
    <property type="entry name" value="FluC"/>
</dbReference>
<evidence type="ECO:0000256" key="2">
    <source>
        <dbReference type="ARBA" id="ARBA00022475"/>
    </source>
</evidence>
<keyword evidence="6 10" id="KW-0407">Ion channel</keyword>
<comment type="function">
    <text evidence="9 10">Fluoride-specific ion channel. Important for reducing fluoride concentration in the cell, thus reducing its toxicity.</text>
</comment>
<evidence type="ECO:0000256" key="7">
    <source>
        <dbReference type="ARBA" id="ARBA00035120"/>
    </source>
</evidence>
<gene>
    <name evidence="11" type="primary">crcB_1</name>
    <name evidence="10" type="synonym">crcB</name>
    <name evidence="10" type="synonym">fluC</name>
    <name evidence="11" type="ORF">GCM10022255_079270</name>
</gene>
<keyword evidence="10" id="KW-0406">Ion transport</keyword>
<comment type="activity regulation">
    <text evidence="10">Na(+) is not transported, but it plays an essential structural role and its presence is essential for fluoride channel function.</text>
</comment>